<proteinExistence type="predicted"/>
<keyword evidence="2" id="KW-1185">Reference proteome</keyword>
<reference evidence="1 2" key="1">
    <citation type="submission" date="2006-02" db="EMBL/GenBank/DDBJ databases">
        <authorList>
            <person name="Murray A."/>
            <person name="Staley J."/>
            <person name="Ferriera S."/>
            <person name="Johnson J."/>
            <person name="Kravitz S."/>
            <person name="Halpern A."/>
            <person name="Remington K."/>
            <person name="Beeson K."/>
            <person name="Tran B."/>
            <person name="Rogers Y.-H."/>
            <person name="Friedman R."/>
            <person name="Venter J.C."/>
        </authorList>
    </citation>
    <scope>NUCLEOTIDE SEQUENCE [LARGE SCALE GENOMIC DNA]</scope>
    <source>
        <strain evidence="1 2">23-P</strain>
    </source>
</reference>
<organism evidence="1 2">
    <name type="scientific">Polaribacter irgensii 23-P</name>
    <dbReference type="NCBI Taxonomy" id="313594"/>
    <lineage>
        <taxon>Bacteria</taxon>
        <taxon>Pseudomonadati</taxon>
        <taxon>Bacteroidota</taxon>
        <taxon>Flavobacteriia</taxon>
        <taxon>Flavobacteriales</taxon>
        <taxon>Flavobacteriaceae</taxon>
    </lineage>
</organism>
<evidence type="ECO:0000313" key="2">
    <source>
        <dbReference type="Proteomes" id="UP000003053"/>
    </source>
</evidence>
<dbReference type="AlphaFoldDB" id="A4BZK1"/>
<evidence type="ECO:0000313" key="1">
    <source>
        <dbReference type="EMBL" id="EAR12594.1"/>
    </source>
</evidence>
<dbReference type="HOGENOM" id="CLU_3366472_0_0_10"/>
<accession>A4BZK1</accession>
<comment type="caution">
    <text evidence="1">The sequence shown here is derived from an EMBL/GenBank/DDBJ whole genome shotgun (WGS) entry which is preliminary data.</text>
</comment>
<sequence>MVALLCFALLEGLISILAKKGKNIHKTSGLIFSIQ</sequence>
<dbReference type="Proteomes" id="UP000003053">
    <property type="component" value="Unassembled WGS sequence"/>
</dbReference>
<dbReference type="EMBL" id="AAOG01000002">
    <property type="protein sequence ID" value="EAR12594.1"/>
    <property type="molecule type" value="Genomic_DNA"/>
</dbReference>
<protein>
    <submittedName>
        <fullName evidence="1">Uncharacterized protein</fullName>
    </submittedName>
</protein>
<name>A4BZK1_9FLAO</name>
<gene>
    <name evidence="1" type="ORF">PI23P_08210</name>
</gene>
<dbReference type="STRING" id="313594.PI23P_08210"/>